<dbReference type="InterPro" id="IPR001330">
    <property type="entry name" value="Prenyltrans"/>
</dbReference>
<dbReference type="PANTHER" id="PTHR10559:SF18">
    <property type="entry name" value="TRANSCOBALAMIN II"/>
    <property type="match status" value="1"/>
</dbReference>
<evidence type="ECO:0000256" key="1">
    <source>
        <dbReference type="ARBA" id="ARBA00022737"/>
    </source>
</evidence>
<feature type="region of interest" description="Disordered" evidence="2">
    <location>
        <begin position="358"/>
        <end position="403"/>
    </location>
</feature>
<sequence length="468" mass="47150">MAPSRGGRAASLLAAITAVLGLSLPLTQSVAHANPGHNTGGAGSTADPAAAAAGWAGRQLRDGERVDGRGGVDYGLTADIVLGLASAGTGRETAAKATDWLASKVDAYFRGDNGLDLNTGGLAKLALVAQVQHRDPTNFGGRDLFQLLYEQLGDDGKFEAIQHGKDSANTFTQSLALLALHRQGKDMIPEPAVDFLVRTRCANGGFPVVYWAKPDECKSDADGTGIVVQALIAVGRAADAAPALDWLERIQNSEGGFSETESTATPNANSTALAAQALRAGGRAHAADRAISWLLARQVGCSGKEEDRGAVGWEKPVVTGSTLRATAQVIPALANRSLAEIDGAGARPGLPVLLCVPGSSSSAPPTSSSSVPSIPGTPPTSGNGNGSTPPSTTAPSTPARTTTAAPVAAVNAGGGGPVAPRPQAVSTRTTTLAKTGAAVDDLALVGGGLVLVGVVLVVAGRTRRRAAR</sequence>
<keyword evidence="4" id="KW-0732">Signal</keyword>
<dbReference type="Proteomes" id="UP001205311">
    <property type="component" value="Unassembled WGS sequence"/>
</dbReference>
<organism evidence="6 7">
    <name type="scientific">Streptoalloteichus tenebrarius (strain ATCC 17920 / DSM 40477 / JCM 4838 / CBS 697.72 / NBRC 16177 / NCIMB 11028 / NRRL B-12390 / A12253. 1 / ISP 5477)</name>
    <name type="common">Streptomyces tenebrarius</name>
    <dbReference type="NCBI Taxonomy" id="1933"/>
    <lineage>
        <taxon>Bacteria</taxon>
        <taxon>Bacillati</taxon>
        <taxon>Actinomycetota</taxon>
        <taxon>Actinomycetes</taxon>
        <taxon>Pseudonocardiales</taxon>
        <taxon>Pseudonocardiaceae</taxon>
        <taxon>Streptoalloteichus</taxon>
    </lineage>
</organism>
<keyword evidence="3" id="KW-0812">Transmembrane</keyword>
<feature type="chain" id="PRO_5046702747" evidence="4">
    <location>
        <begin position="34"/>
        <end position="468"/>
    </location>
</feature>
<dbReference type="RefSeq" id="WP_253672023.1">
    <property type="nucleotide sequence ID" value="NZ_JAMTCP010000037.1"/>
</dbReference>
<keyword evidence="3" id="KW-0472">Membrane</keyword>
<evidence type="ECO:0000313" key="7">
    <source>
        <dbReference type="Proteomes" id="UP001205311"/>
    </source>
</evidence>
<dbReference type="InterPro" id="IPR051588">
    <property type="entry name" value="Cobalamin_Transport"/>
</dbReference>
<accession>A0ABT1I0A5</accession>
<comment type="caution">
    <text evidence="6">The sequence shown here is derived from an EMBL/GenBank/DDBJ whole genome shotgun (WGS) entry which is preliminary data.</text>
</comment>
<keyword evidence="7" id="KW-1185">Reference proteome</keyword>
<evidence type="ECO:0000256" key="2">
    <source>
        <dbReference type="SAM" id="MobiDB-lite"/>
    </source>
</evidence>
<dbReference type="Gene3D" id="1.50.10.20">
    <property type="match status" value="1"/>
</dbReference>
<feature type="signal peptide" evidence="4">
    <location>
        <begin position="1"/>
        <end position="33"/>
    </location>
</feature>
<dbReference type="SUPFAM" id="SSF48239">
    <property type="entry name" value="Terpenoid cyclases/Protein prenyltransferases"/>
    <property type="match status" value="1"/>
</dbReference>
<name>A0ABT1I0A5_STRSD</name>
<dbReference type="CDD" id="cd00688">
    <property type="entry name" value="ISOPREN_C2_like"/>
    <property type="match status" value="1"/>
</dbReference>
<reference evidence="6 7" key="1">
    <citation type="submission" date="2022-06" db="EMBL/GenBank/DDBJ databases">
        <title>Genomic Encyclopedia of Archaeal and Bacterial Type Strains, Phase II (KMG-II): from individual species to whole genera.</title>
        <authorList>
            <person name="Goeker M."/>
        </authorList>
    </citation>
    <scope>NUCLEOTIDE SEQUENCE [LARGE SCALE GENOMIC DNA]</scope>
    <source>
        <strain evidence="6 7">DSM 40477</strain>
    </source>
</reference>
<keyword evidence="1" id="KW-0677">Repeat</keyword>
<evidence type="ECO:0000313" key="6">
    <source>
        <dbReference type="EMBL" id="MCP2261189.1"/>
    </source>
</evidence>
<dbReference type="InterPro" id="IPR008930">
    <property type="entry name" value="Terpenoid_cyclase/PrenylTrfase"/>
</dbReference>
<dbReference type="PANTHER" id="PTHR10559">
    <property type="entry name" value="TRANSCOBALAMIN-1/GASTRIC INTRINSIC FACTOR"/>
    <property type="match status" value="1"/>
</dbReference>
<keyword evidence="3" id="KW-1133">Transmembrane helix</keyword>
<dbReference type="EMBL" id="JAMTCP010000037">
    <property type="protein sequence ID" value="MCP2261189.1"/>
    <property type="molecule type" value="Genomic_DNA"/>
</dbReference>
<protein>
    <submittedName>
        <fullName evidence="6">Prenyltransferase and squalene oxidase repeat-containing protein</fullName>
    </submittedName>
</protein>
<evidence type="ECO:0000256" key="3">
    <source>
        <dbReference type="SAM" id="Phobius"/>
    </source>
</evidence>
<evidence type="ECO:0000256" key="4">
    <source>
        <dbReference type="SAM" id="SignalP"/>
    </source>
</evidence>
<gene>
    <name evidence="6" type="ORF">LX15_004910</name>
</gene>
<proteinExistence type="predicted"/>
<evidence type="ECO:0000259" key="5">
    <source>
        <dbReference type="Pfam" id="PF00432"/>
    </source>
</evidence>
<dbReference type="Pfam" id="PF00432">
    <property type="entry name" value="Prenyltrans"/>
    <property type="match status" value="1"/>
</dbReference>
<feature type="transmembrane region" description="Helical" evidence="3">
    <location>
        <begin position="442"/>
        <end position="460"/>
    </location>
</feature>
<feature type="domain" description="Prenyltransferase alpha-alpha toroid" evidence="5">
    <location>
        <begin position="142"/>
        <end position="302"/>
    </location>
</feature>